<evidence type="ECO:0008006" key="3">
    <source>
        <dbReference type="Google" id="ProtNLM"/>
    </source>
</evidence>
<sequence length="103" mass="11789">MSDWTEVLSQAQTTINKDLTPEFARVCQCITGHAPIGAYYRRFKINEPHGCTCRAALQSRQHILFRCRDRYSVHYPRFLGDVASFMKYNPTAFGFNQDPLGVG</sequence>
<reference evidence="1 2" key="1">
    <citation type="submission" date="2020-01" db="EMBL/GenBank/DDBJ databases">
        <authorList>
            <person name="Gupta K D."/>
        </authorList>
    </citation>
    <scope>NUCLEOTIDE SEQUENCE [LARGE SCALE GENOMIC DNA]</scope>
</reference>
<dbReference type="Proteomes" id="UP000467700">
    <property type="component" value="Unassembled WGS sequence"/>
</dbReference>
<keyword evidence="2" id="KW-1185">Reference proteome</keyword>
<accession>A0A8S0W7L0</accession>
<gene>
    <name evidence="1" type="ORF">AAE3_LOCUS8331</name>
</gene>
<proteinExistence type="predicted"/>
<dbReference type="OrthoDB" id="2731295at2759"/>
<name>A0A8S0W7L0_CYCAE</name>
<evidence type="ECO:0000313" key="1">
    <source>
        <dbReference type="EMBL" id="CAA7265988.1"/>
    </source>
</evidence>
<evidence type="ECO:0000313" key="2">
    <source>
        <dbReference type="Proteomes" id="UP000467700"/>
    </source>
</evidence>
<comment type="caution">
    <text evidence="1">The sequence shown here is derived from an EMBL/GenBank/DDBJ whole genome shotgun (WGS) entry which is preliminary data.</text>
</comment>
<dbReference type="EMBL" id="CACVBS010000052">
    <property type="protein sequence ID" value="CAA7265988.1"/>
    <property type="molecule type" value="Genomic_DNA"/>
</dbReference>
<protein>
    <recommendedName>
        <fullName evidence="3">Reverse transcriptase</fullName>
    </recommendedName>
</protein>
<dbReference type="AlphaFoldDB" id="A0A8S0W7L0"/>
<organism evidence="1 2">
    <name type="scientific">Cyclocybe aegerita</name>
    <name type="common">Black poplar mushroom</name>
    <name type="synonym">Agrocybe aegerita</name>
    <dbReference type="NCBI Taxonomy" id="1973307"/>
    <lineage>
        <taxon>Eukaryota</taxon>
        <taxon>Fungi</taxon>
        <taxon>Dikarya</taxon>
        <taxon>Basidiomycota</taxon>
        <taxon>Agaricomycotina</taxon>
        <taxon>Agaricomycetes</taxon>
        <taxon>Agaricomycetidae</taxon>
        <taxon>Agaricales</taxon>
        <taxon>Agaricineae</taxon>
        <taxon>Bolbitiaceae</taxon>
        <taxon>Cyclocybe</taxon>
    </lineage>
</organism>